<dbReference type="Gene3D" id="1.10.260.40">
    <property type="entry name" value="lambda repressor-like DNA-binding domains"/>
    <property type="match status" value="1"/>
</dbReference>
<proteinExistence type="predicted"/>
<evidence type="ECO:0000313" key="3">
    <source>
        <dbReference type="Proteomes" id="UP000656042"/>
    </source>
</evidence>
<dbReference type="SUPFAM" id="SSF47413">
    <property type="entry name" value="lambda repressor-like DNA-binding domains"/>
    <property type="match status" value="1"/>
</dbReference>
<reference evidence="2" key="1">
    <citation type="journal article" date="2014" name="Int. J. Syst. Evol. Microbiol.">
        <title>Complete genome sequence of Corynebacterium casei LMG S-19264T (=DSM 44701T), isolated from a smear-ripened cheese.</title>
        <authorList>
            <consortium name="US DOE Joint Genome Institute (JGI-PGF)"/>
            <person name="Walter F."/>
            <person name="Albersmeier A."/>
            <person name="Kalinowski J."/>
            <person name="Ruckert C."/>
        </authorList>
    </citation>
    <scope>NUCLEOTIDE SEQUENCE</scope>
    <source>
        <strain evidence="2">CGMCC 4.7299</strain>
    </source>
</reference>
<dbReference type="EMBL" id="BMMX01000008">
    <property type="protein sequence ID" value="GGK89542.1"/>
    <property type="molecule type" value="Genomic_DNA"/>
</dbReference>
<dbReference type="CDD" id="cd00093">
    <property type="entry name" value="HTH_XRE"/>
    <property type="match status" value="1"/>
</dbReference>
<organism evidence="2 3">
    <name type="scientific">Mangrovihabitans endophyticus</name>
    <dbReference type="NCBI Taxonomy" id="1751298"/>
    <lineage>
        <taxon>Bacteria</taxon>
        <taxon>Bacillati</taxon>
        <taxon>Actinomycetota</taxon>
        <taxon>Actinomycetes</taxon>
        <taxon>Micromonosporales</taxon>
        <taxon>Micromonosporaceae</taxon>
        <taxon>Mangrovihabitans</taxon>
    </lineage>
</organism>
<accession>A0A8J3BZX5</accession>
<dbReference type="Proteomes" id="UP000656042">
    <property type="component" value="Unassembled WGS sequence"/>
</dbReference>
<protein>
    <recommendedName>
        <fullName evidence="1">HTH cro/C1-type domain-containing protein</fullName>
    </recommendedName>
</protein>
<dbReference type="Pfam" id="PF01381">
    <property type="entry name" value="HTH_3"/>
    <property type="match status" value="1"/>
</dbReference>
<evidence type="ECO:0000313" key="2">
    <source>
        <dbReference type="EMBL" id="GGK89542.1"/>
    </source>
</evidence>
<dbReference type="AlphaFoldDB" id="A0A8J3BZX5"/>
<reference evidence="2" key="2">
    <citation type="submission" date="2020-09" db="EMBL/GenBank/DDBJ databases">
        <authorList>
            <person name="Sun Q."/>
            <person name="Zhou Y."/>
        </authorList>
    </citation>
    <scope>NUCLEOTIDE SEQUENCE</scope>
    <source>
        <strain evidence="2">CGMCC 4.7299</strain>
    </source>
</reference>
<dbReference type="SMART" id="SM00530">
    <property type="entry name" value="HTH_XRE"/>
    <property type="match status" value="1"/>
</dbReference>
<feature type="domain" description="HTH cro/C1-type" evidence="1">
    <location>
        <begin position="31"/>
        <end position="71"/>
    </location>
</feature>
<keyword evidence="3" id="KW-1185">Reference proteome</keyword>
<name>A0A8J3BZX5_9ACTN</name>
<comment type="caution">
    <text evidence="2">The sequence shown here is derived from an EMBL/GenBank/DDBJ whole genome shotgun (WGS) entry which is preliminary data.</text>
</comment>
<dbReference type="GO" id="GO:0003677">
    <property type="term" value="F:DNA binding"/>
    <property type="evidence" value="ECO:0007669"/>
    <property type="project" value="InterPro"/>
</dbReference>
<dbReference type="InterPro" id="IPR001387">
    <property type="entry name" value="Cro/C1-type_HTH"/>
</dbReference>
<dbReference type="PROSITE" id="PS50943">
    <property type="entry name" value="HTH_CROC1"/>
    <property type="match status" value="1"/>
</dbReference>
<gene>
    <name evidence="2" type="ORF">GCM10012284_24330</name>
</gene>
<dbReference type="InterPro" id="IPR010982">
    <property type="entry name" value="Lambda_DNA-bd_dom_sf"/>
</dbReference>
<sequence length="84" mass="8597">MSGSSTQAVREAVALNVRAELAKARISGTRMAAKIGIPRSTLGRRIAGEVSFDAEEIAAIARVLQISTDVLLAVPAPVPTVGAA</sequence>
<evidence type="ECO:0000259" key="1">
    <source>
        <dbReference type="PROSITE" id="PS50943"/>
    </source>
</evidence>